<sequence>MLRGLNQEIGSDVFIAADAYRMHMDYISNPQAY</sequence>
<evidence type="ECO:0000313" key="1">
    <source>
        <dbReference type="EMBL" id="MCI00229.1"/>
    </source>
</evidence>
<accession>A0A392NM82</accession>
<keyword evidence="2" id="KW-1185">Reference proteome</keyword>
<proteinExistence type="predicted"/>
<protein>
    <submittedName>
        <fullName evidence="1">GDSL esterase/lipase</fullName>
    </submittedName>
</protein>
<organism evidence="1 2">
    <name type="scientific">Trifolium medium</name>
    <dbReference type="NCBI Taxonomy" id="97028"/>
    <lineage>
        <taxon>Eukaryota</taxon>
        <taxon>Viridiplantae</taxon>
        <taxon>Streptophyta</taxon>
        <taxon>Embryophyta</taxon>
        <taxon>Tracheophyta</taxon>
        <taxon>Spermatophyta</taxon>
        <taxon>Magnoliopsida</taxon>
        <taxon>eudicotyledons</taxon>
        <taxon>Gunneridae</taxon>
        <taxon>Pentapetalae</taxon>
        <taxon>rosids</taxon>
        <taxon>fabids</taxon>
        <taxon>Fabales</taxon>
        <taxon>Fabaceae</taxon>
        <taxon>Papilionoideae</taxon>
        <taxon>50 kb inversion clade</taxon>
        <taxon>NPAAA clade</taxon>
        <taxon>Hologalegina</taxon>
        <taxon>IRL clade</taxon>
        <taxon>Trifolieae</taxon>
        <taxon>Trifolium</taxon>
    </lineage>
</organism>
<dbReference type="Proteomes" id="UP000265520">
    <property type="component" value="Unassembled WGS sequence"/>
</dbReference>
<comment type="caution">
    <text evidence="1">The sequence shown here is derived from an EMBL/GenBank/DDBJ whole genome shotgun (WGS) entry which is preliminary data.</text>
</comment>
<reference evidence="1 2" key="1">
    <citation type="journal article" date="2018" name="Front. Plant Sci.">
        <title>Red Clover (Trifolium pratense) and Zigzag Clover (T. medium) - A Picture of Genomic Similarities and Differences.</title>
        <authorList>
            <person name="Dluhosova J."/>
            <person name="Istvanek J."/>
            <person name="Nedelnik J."/>
            <person name="Repkova J."/>
        </authorList>
    </citation>
    <scope>NUCLEOTIDE SEQUENCE [LARGE SCALE GENOMIC DNA]</scope>
    <source>
        <strain evidence="2">cv. 10/8</strain>
        <tissue evidence="1">Leaf</tissue>
    </source>
</reference>
<evidence type="ECO:0000313" key="2">
    <source>
        <dbReference type="Proteomes" id="UP000265520"/>
    </source>
</evidence>
<name>A0A392NM82_9FABA</name>
<dbReference type="AlphaFoldDB" id="A0A392NM82"/>
<dbReference type="EMBL" id="LXQA010042593">
    <property type="protein sequence ID" value="MCI00229.1"/>
    <property type="molecule type" value="Genomic_DNA"/>
</dbReference>
<feature type="non-terminal residue" evidence="1">
    <location>
        <position position="33"/>
    </location>
</feature>